<name>A0A919VSY5_9ACTN</name>
<dbReference type="AlphaFoldDB" id="A0A919VSY5"/>
<protein>
    <submittedName>
        <fullName evidence="1">Uncharacterized protein</fullName>
    </submittedName>
</protein>
<dbReference type="EMBL" id="BOQL01000052">
    <property type="protein sequence ID" value="GIM74682.1"/>
    <property type="molecule type" value="Genomic_DNA"/>
</dbReference>
<keyword evidence="2" id="KW-1185">Reference proteome</keyword>
<accession>A0A919VSY5</accession>
<comment type="caution">
    <text evidence="1">The sequence shown here is derived from an EMBL/GenBank/DDBJ whole genome shotgun (WGS) entry which is preliminary data.</text>
</comment>
<organism evidence="1 2">
    <name type="scientific">Actinoplanes auranticolor</name>
    <dbReference type="NCBI Taxonomy" id="47988"/>
    <lineage>
        <taxon>Bacteria</taxon>
        <taxon>Bacillati</taxon>
        <taxon>Actinomycetota</taxon>
        <taxon>Actinomycetes</taxon>
        <taxon>Micromonosporales</taxon>
        <taxon>Micromonosporaceae</taxon>
        <taxon>Actinoplanes</taxon>
    </lineage>
</organism>
<evidence type="ECO:0000313" key="2">
    <source>
        <dbReference type="Proteomes" id="UP000681340"/>
    </source>
</evidence>
<gene>
    <name evidence="1" type="ORF">Aau02nite_62170</name>
</gene>
<proteinExistence type="predicted"/>
<reference evidence="1" key="1">
    <citation type="submission" date="2021-03" db="EMBL/GenBank/DDBJ databases">
        <title>Whole genome shotgun sequence of Actinoplanes auranticolor NBRC 12245.</title>
        <authorList>
            <person name="Komaki H."/>
            <person name="Tamura T."/>
        </authorList>
    </citation>
    <scope>NUCLEOTIDE SEQUENCE</scope>
    <source>
        <strain evidence="1">NBRC 12245</strain>
    </source>
</reference>
<evidence type="ECO:0000313" key="1">
    <source>
        <dbReference type="EMBL" id="GIM74682.1"/>
    </source>
</evidence>
<dbReference type="Proteomes" id="UP000681340">
    <property type="component" value="Unassembled WGS sequence"/>
</dbReference>
<sequence length="62" mass="7970">MIAAARGSRFFSTSAHFWEEKRGAPAVTGRRTPMIPCWWNKRWWNKRWWNKRWWTKYWWIRR</sequence>